<organism evidence="1 2">
    <name type="scientific">Nitrosospira multiformis</name>
    <dbReference type="NCBI Taxonomy" id="1231"/>
    <lineage>
        <taxon>Bacteria</taxon>
        <taxon>Pseudomonadati</taxon>
        <taxon>Pseudomonadota</taxon>
        <taxon>Betaproteobacteria</taxon>
        <taxon>Nitrosomonadales</taxon>
        <taxon>Nitrosomonadaceae</taxon>
        <taxon>Nitrosospira</taxon>
    </lineage>
</organism>
<evidence type="ECO:0000313" key="1">
    <source>
        <dbReference type="EMBL" id="SEN70539.1"/>
    </source>
</evidence>
<protein>
    <submittedName>
        <fullName evidence="1">Uncharacterized protein</fullName>
    </submittedName>
</protein>
<dbReference type="Proteomes" id="UP000183898">
    <property type="component" value="Unassembled WGS sequence"/>
</dbReference>
<dbReference type="RefSeq" id="WP_175463234.1">
    <property type="nucleotide sequence ID" value="NZ_FOCT01000006.1"/>
</dbReference>
<gene>
    <name evidence="1" type="ORF">SAMN05216404_106140</name>
</gene>
<sequence length="210" mass="22176">MAWNDLATVVGRKSKGTALSLEEYDANNNALNAKQAEKAPYATSGGKPIGFTGKHGFVYPLIRRPIEILAGSAIGFSCSLTSIDEPLDSFAIPAGLLGVNSILQIEPLWTFTNSANNKILKVKVGGVTVYSATRTTSVKEAPLIVLANRNSLASQIQPYDGAYGTAGASAPATHSIDFANNVVVDITGQRADSGDALTLEYYRVLHFVGD</sequence>
<accession>A0A1H8IQ42</accession>
<evidence type="ECO:0000313" key="2">
    <source>
        <dbReference type="Proteomes" id="UP000183898"/>
    </source>
</evidence>
<reference evidence="1 2" key="1">
    <citation type="submission" date="2016-10" db="EMBL/GenBank/DDBJ databases">
        <authorList>
            <person name="de Groot N.N."/>
        </authorList>
    </citation>
    <scope>NUCLEOTIDE SEQUENCE [LARGE SCALE GENOMIC DNA]</scope>
    <source>
        <strain evidence="1 2">Nl18</strain>
    </source>
</reference>
<dbReference type="AlphaFoldDB" id="A0A1H8IQ42"/>
<proteinExistence type="predicted"/>
<dbReference type="EMBL" id="FOCT01000006">
    <property type="protein sequence ID" value="SEN70539.1"/>
    <property type="molecule type" value="Genomic_DNA"/>
</dbReference>
<name>A0A1H8IQ42_9PROT</name>